<keyword evidence="6" id="KW-1185">Reference proteome</keyword>
<dbReference type="Pfam" id="PF01408">
    <property type="entry name" value="GFO_IDH_MocA"/>
    <property type="match status" value="1"/>
</dbReference>
<dbReference type="GO" id="GO:0005737">
    <property type="term" value="C:cytoplasm"/>
    <property type="evidence" value="ECO:0007669"/>
    <property type="project" value="TreeGrafter"/>
</dbReference>
<gene>
    <name evidence="5" type="ORF">A8V01_02350</name>
</gene>
<dbReference type="InterPro" id="IPR036291">
    <property type="entry name" value="NAD(P)-bd_dom_sf"/>
</dbReference>
<evidence type="ECO:0000256" key="2">
    <source>
        <dbReference type="ARBA" id="ARBA00023002"/>
    </source>
</evidence>
<accession>A0A2K2G5V9</accession>
<proteinExistence type="inferred from homology"/>
<dbReference type="Gene3D" id="3.30.360.10">
    <property type="entry name" value="Dihydrodipicolinate Reductase, domain 2"/>
    <property type="match status" value="1"/>
</dbReference>
<dbReference type="NCBIfam" id="TIGR04380">
    <property type="entry name" value="myo_inos_iolG"/>
    <property type="match status" value="1"/>
</dbReference>
<dbReference type="GO" id="GO:0006740">
    <property type="term" value="P:NADPH regeneration"/>
    <property type="evidence" value="ECO:0007669"/>
    <property type="project" value="TreeGrafter"/>
</dbReference>
<dbReference type="Gene3D" id="3.40.50.720">
    <property type="entry name" value="NAD(P)-binding Rossmann-like Domain"/>
    <property type="match status" value="1"/>
</dbReference>
<keyword evidence="2" id="KW-0560">Oxidoreductase</keyword>
<comment type="similarity">
    <text evidence="1">Belongs to the Gfo/Idh/MocA family.</text>
</comment>
<dbReference type="RefSeq" id="WP_103094351.1">
    <property type="nucleotide sequence ID" value="NZ_LYMM01000002.1"/>
</dbReference>
<dbReference type="PANTHER" id="PTHR42840">
    <property type="entry name" value="NAD(P)-BINDING ROSSMANN-FOLD SUPERFAMILY PROTEIN-RELATED"/>
    <property type="match status" value="1"/>
</dbReference>
<dbReference type="OrthoDB" id="9792935at2"/>
<dbReference type="InterPro" id="IPR000683">
    <property type="entry name" value="Gfo/Idh/MocA-like_OxRdtase_N"/>
</dbReference>
<sequence>MLRIAVLGAGRIGRIHSTNVAAHPNAKLIAIADPVAAAVDPLAEALGAEAMNDPIAAIDRDDVDAIVIGTPSDNHADLLLHAVAKGKAVMCEKPIDAGMERSQAVVDDVKAKGGKVMMAFNRRFETSFAAIRKAIEAGEIGEVRQVIISSRDPGLPPEDYVKSSGGIFRDMTIHDLDMARFMLGEEPVEVSATASRIVDEALTAKYDDYDTVMVTLKTASGKQCHINNCREAVYGYDQRVEVFGATGMLQHDNLRPTTVRRWTADITEAQEPLLNFFLQRYAQAYASELDAFITALVEGKPLPTSVEDGLKALALAEAAIESVRTGQTVRL</sequence>
<dbReference type="SUPFAM" id="SSF51735">
    <property type="entry name" value="NAD(P)-binding Rossmann-fold domains"/>
    <property type="match status" value="1"/>
</dbReference>
<dbReference type="InterPro" id="IPR055170">
    <property type="entry name" value="GFO_IDH_MocA-like_dom"/>
</dbReference>
<dbReference type="PANTHER" id="PTHR42840:SF3">
    <property type="entry name" value="BINDING ROSSMANN FOLD OXIDOREDUCTASE, PUTATIVE (AFU_ORTHOLOGUE AFUA_2G10240)-RELATED"/>
    <property type="match status" value="1"/>
</dbReference>
<evidence type="ECO:0000313" key="6">
    <source>
        <dbReference type="Proteomes" id="UP000236327"/>
    </source>
</evidence>
<name>A0A2K2G5V9_9SPHN</name>
<dbReference type="AlphaFoldDB" id="A0A2K2G5V9"/>
<dbReference type="GO" id="GO:0016491">
    <property type="term" value="F:oxidoreductase activity"/>
    <property type="evidence" value="ECO:0007669"/>
    <property type="project" value="UniProtKB-KW"/>
</dbReference>
<comment type="caution">
    <text evidence="5">The sequence shown here is derived from an EMBL/GenBank/DDBJ whole genome shotgun (WGS) entry which is preliminary data.</text>
</comment>
<dbReference type="SUPFAM" id="SSF55347">
    <property type="entry name" value="Glyceraldehyde-3-phosphate dehydrogenase-like, C-terminal domain"/>
    <property type="match status" value="1"/>
</dbReference>
<dbReference type="InterPro" id="IPR030827">
    <property type="entry name" value="Myo_inos_IolG"/>
</dbReference>
<dbReference type="Proteomes" id="UP000236327">
    <property type="component" value="Unassembled WGS sequence"/>
</dbReference>
<evidence type="ECO:0000313" key="5">
    <source>
        <dbReference type="EMBL" id="PNU06414.1"/>
    </source>
</evidence>
<evidence type="ECO:0000259" key="3">
    <source>
        <dbReference type="Pfam" id="PF01408"/>
    </source>
</evidence>
<protein>
    <submittedName>
        <fullName evidence="5">Inositol 2-dehydrogenase</fullName>
    </submittedName>
</protein>
<dbReference type="GO" id="GO:0000166">
    <property type="term" value="F:nucleotide binding"/>
    <property type="evidence" value="ECO:0007669"/>
    <property type="project" value="InterPro"/>
</dbReference>
<organism evidence="5 6">
    <name type="scientific">Novosphingobium guangzhouense</name>
    <dbReference type="NCBI Taxonomy" id="1850347"/>
    <lineage>
        <taxon>Bacteria</taxon>
        <taxon>Pseudomonadati</taxon>
        <taxon>Pseudomonadota</taxon>
        <taxon>Alphaproteobacteria</taxon>
        <taxon>Sphingomonadales</taxon>
        <taxon>Sphingomonadaceae</taxon>
        <taxon>Novosphingobium</taxon>
    </lineage>
</organism>
<dbReference type="EMBL" id="LYMM01000002">
    <property type="protein sequence ID" value="PNU06414.1"/>
    <property type="molecule type" value="Genomic_DNA"/>
</dbReference>
<evidence type="ECO:0000256" key="1">
    <source>
        <dbReference type="ARBA" id="ARBA00010928"/>
    </source>
</evidence>
<evidence type="ECO:0000259" key="4">
    <source>
        <dbReference type="Pfam" id="PF22725"/>
    </source>
</evidence>
<feature type="domain" description="GFO/IDH/MocA-like oxidoreductase" evidence="4">
    <location>
        <begin position="128"/>
        <end position="249"/>
    </location>
</feature>
<feature type="domain" description="Gfo/Idh/MocA-like oxidoreductase N-terminal" evidence="3">
    <location>
        <begin position="2"/>
        <end position="120"/>
    </location>
</feature>
<reference evidence="5 6" key="1">
    <citation type="submission" date="2016-05" db="EMBL/GenBank/DDBJ databases">
        <title>Complete genome sequence of Novosphingobium guangzhouense SA925(T).</title>
        <authorList>
            <person name="Sha S."/>
        </authorList>
    </citation>
    <scope>NUCLEOTIDE SEQUENCE [LARGE SCALE GENOMIC DNA]</scope>
    <source>
        <strain evidence="5 6">SA925</strain>
    </source>
</reference>
<dbReference type="Pfam" id="PF22725">
    <property type="entry name" value="GFO_IDH_MocA_C3"/>
    <property type="match status" value="1"/>
</dbReference>